<dbReference type="PANTHER" id="PTHR42663">
    <property type="entry name" value="HYDROLASE C777.06C-RELATED-RELATED"/>
    <property type="match status" value="1"/>
</dbReference>
<gene>
    <name evidence="2" type="ORF">NMY3_01617</name>
</gene>
<dbReference type="KEGG" id="taa:NMY3_01617"/>
<dbReference type="EMBL" id="CP012850">
    <property type="protein sequence ID" value="ALI35820.1"/>
    <property type="molecule type" value="Genomic_DNA"/>
</dbReference>
<dbReference type="GeneID" id="60421647"/>
<evidence type="ECO:0000313" key="2">
    <source>
        <dbReference type="EMBL" id="ALI35820.1"/>
    </source>
</evidence>
<dbReference type="OrthoDB" id="9044at2157"/>
<organism evidence="2 3">
    <name type="scientific">Candidatus Nitrosocosmicus oleophilus</name>
    <dbReference type="NCBI Taxonomy" id="1353260"/>
    <lineage>
        <taxon>Archaea</taxon>
        <taxon>Nitrososphaerota</taxon>
        <taxon>Nitrososphaeria</taxon>
        <taxon>Nitrososphaerales</taxon>
        <taxon>Nitrososphaeraceae</taxon>
        <taxon>Candidatus Nitrosocosmicus</taxon>
    </lineage>
</organism>
<dbReference type="GO" id="GO:0016787">
    <property type="term" value="F:hydrolase activity"/>
    <property type="evidence" value="ECO:0007669"/>
    <property type="project" value="UniProtKB-KW"/>
</dbReference>
<dbReference type="Proteomes" id="UP000058925">
    <property type="component" value="Chromosome"/>
</dbReference>
<dbReference type="Pfam" id="PF12706">
    <property type="entry name" value="Lactamase_B_2"/>
    <property type="match status" value="1"/>
</dbReference>
<proteinExistence type="predicted"/>
<dbReference type="InterPro" id="IPR001279">
    <property type="entry name" value="Metallo-B-lactamas"/>
</dbReference>
<dbReference type="RefSeq" id="WP_196818209.1">
    <property type="nucleotide sequence ID" value="NZ_CP012850.1"/>
</dbReference>
<dbReference type="InterPro" id="IPR036866">
    <property type="entry name" value="RibonucZ/Hydroxyglut_hydro"/>
</dbReference>
<feature type="domain" description="Metallo-beta-lactamase" evidence="1">
    <location>
        <begin position="81"/>
        <end position="259"/>
    </location>
</feature>
<dbReference type="Gene3D" id="3.60.15.10">
    <property type="entry name" value="Ribonuclease Z/Hydroxyacylglutathione hydrolase-like"/>
    <property type="match status" value="1"/>
</dbReference>
<accession>A0A654LYI7</accession>
<keyword evidence="2" id="KW-0378">Hydrolase</keyword>
<name>A0A654LYI7_9ARCH</name>
<sequence length="459" mass="51610">MQITVRINGVDPKISELGEEGNSERIFEVKKQNIISNTSCSIFSKNEHDQNASHVLVDVGNGVISSIERGFPSLRDGTSYLSDSHLPNALLITHSHDDHIAELPSLIEKITNSSKNLQIFCTEQCYEQIVQKFPHLSSIISSNSTSVINNNTISVNVIYPNNNFKVDNLSITPILADHGSNTPAGSVIYVVDIDNIKIVFGWDFLSLVGVDENILWNPDLLILGTNSYNPHPETGMISVSDAYSLIRQWNAKESYIVHYSGLADLVDAKNQWFRGPTKPMTSEELQKVVDSSGPISGAENLYSFKITVAKEGMLWHSKTQFEEPLEKYNGSDKIGNELLIEGLEKYVLKFEHNSIEDNLRIMVEDRINRRDLSFVRPHKDSNNDNIVYAEAVKGGMRTCGPELRMEVLNTIPQSAQSREDSAVVRMHAYKGKKDVYKNDIRINNLDAVRLKRYLQENLT</sequence>
<evidence type="ECO:0000259" key="1">
    <source>
        <dbReference type="Pfam" id="PF12706"/>
    </source>
</evidence>
<dbReference type="AlphaFoldDB" id="A0A654LYI7"/>
<evidence type="ECO:0000313" key="3">
    <source>
        <dbReference type="Proteomes" id="UP000058925"/>
    </source>
</evidence>
<dbReference type="SUPFAM" id="SSF56281">
    <property type="entry name" value="Metallo-hydrolase/oxidoreductase"/>
    <property type="match status" value="1"/>
</dbReference>
<keyword evidence="3" id="KW-1185">Reference proteome</keyword>
<dbReference type="PANTHER" id="PTHR42663:SF6">
    <property type="entry name" value="HYDROLASE C777.06C-RELATED"/>
    <property type="match status" value="1"/>
</dbReference>
<reference evidence="3" key="1">
    <citation type="submission" date="2015-10" db="EMBL/GenBank/DDBJ databases">
        <title>Niche specialization of a soil ammonia-oxidizing archaeon, Candidatus Nitrosocosmicus oleophilus.</title>
        <authorList>
            <person name="Jung M.-Y."/>
            <person name="Rhee S.-K."/>
        </authorList>
    </citation>
    <scope>NUCLEOTIDE SEQUENCE [LARGE SCALE GENOMIC DNA]</scope>
    <source>
        <strain evidence="3">MY3</strain>
    </source>
</reference>
<protein>
    <submittedName>
        <fullName evidence="2">Putative hydrolase</fullName>
    </submittedName>
</protein>